<sequence length="248" mass="28035">MFYSDKVVLITGSANGIGKIIAKEYCKKGATVILADIDQKNGIILEKEYKNLGFDAYFYKIDLSKSQEIIDMFKFIIDKYKKIHIIINNAGISKFKSLYELTIDEWDNIINVNLRSAFITSQEFAKYNKNTHYGRIVNIASTRHIMSEPNSEAYAASKGGIVSLTHALAISLSQENITVNCISPGWIQNNNYSELTNKDHKQHPSSRVGKPEDIARTCLFLTDEKNDFINGENIIIDGGMTKKMIYID</sequence>
<dbReference type="PANTHER" id="PTHR42879:SF2">
    <property type="entry name" value="3-OXOACYL-[ACYL-CARRIER-PROTEIN] REDUCTASE FABG"/>
    <property type="match status" value="1"/>
</dbReference>
<accession>A0ABY8ECA2</accession>
<organism evidence="3 4">
    <name type="scientific">Tepidibacter hydrothermalis</name>
    <dbReference type="NCBI Taxonomy" id="3036126"/>
    <lineage>
        <taxon>Bacteria</taxon>
        <taxon>Bacillati</taxon>
        <taxon>Bacillota</taxon>
        <taxon>Clostridia</taxon>
        <taxon>Peptostreptococcales</taxon>
        <taxon>Peptostreptococcaceae</taxon>
        <taxon>Tepidibacter</taxon>
    </lineage>
</organism>
<dbReference type="PROSITE" id="PS00061">
    <property type="entry name" value="ADH_SHORT"/>
    <property type="match status" value="1"/>
</dbReference>
<evidence type="ECO:0000313" key="3">
    <source>
        <dbReference type="EMBL" id="WFD09419.1"/>
    </source>
</evidence>
<dbReference type="InterPro" id="IPR020904">
    <property type="entry name" value="Sc_DH/Rdtase_CS"/>
</dbReference>
<name>A0ABY8ECA2_9FIRM</name>
<comment type="similarity">
    <text evidence="1">Belongs to the short-chain dehydrogenases/reductases (SDR) family.</text>
</comment>
<proteinExistence type="inferred from homology"/>
<reference evidence="3 4" key="1">
    <citation type="submission" date="2023-03" db="EMBL/GenBank/DDBJ databases">
        <title>Complete genome sequence of Tepidibacter sp. SWIR-1, isolated from a deep-sea hydrothermal vent.</title>
        <authorList>
            <person name="Li X."/>
        </authorList>
    </citation>
    <scope>NUCLEOTIDE SEQUENCE [LARGE SCALE GENOMIC DNA]</scope>
    <source>
        <strain evidence="3 4">SWIR-1</strain>
    </source>
</reference>
<keyword evidence="2" id="KW-0443">Lipid metabolism</keyword>
<keyword evidence="4" id="KW-1185">Reference proteome</keyword>
<dbReference type="RefSeq" id="WP_277731344.1">
    <property type="nucleotide sequence ID" value="NZ_CP120733.1"/>
</dbReference>
<evidence type="ECO:0000256" key="2">
    <source>
        <dbReference type="ARBA" id="ARBA00023221"/>
    </source>
</evidence>
<dbReference type="InterPro" id="IPR050259">
    <property type="entry name" value="SDR"/>
</dbReference>
<dbReference type="Gene3D" id="3.40.50.720">
    <property type="entry name" value="NAD(P)-binding Rossmann-like Domain"/>
    <property type="match status" value="1"/>
</dbReference>
<dbReference type="PRINTS" id="PR00081">
    <property type="entry name" value="GDHRDH"/>
</dbReference>
<evidence type="ECO:0000256" key="1">
    <source>
        <dbReference type="ARBA" id="ARBA00006484"/>
    </source>
</evidence>
<dbReference type="PRINTS" id="PR00080">
    <property type="entry name" value="SDRFAMILY"/>
</dbReference>
<dbReference type="Proteomes" id="UP001222800">
    <property type="component" value="Chromosome"/>
</dbReference>
<keyword evidence="2" id="KW-0753">Steroid metabolism</keyword>
<dbReference type="InterPro" id="IPR036291">
    <property type="entry name" value="NAD(P)-bd_dom_sf"/>
</dbReference>
<dbReference type="SUPFAM" id="SSF51735">
    <property type="entry name" value="NAD(P)-binding Rossmann-fold domains"/>
    <property type="match status" value="1"/>
</dbReference>
<gene>
    <name evidence="3" type="ORF">P4S50_13615</name>
</gene>
<dbReference type="Pfam" id="PF13561">
    <property type="entry name" value="adh_short_C2"/>
    <property type="match status" value="1"/>
</dbReference>
<dbReference type="EMBL" id="CP120733">
    <property type="protein sequence ID" value="WFD09419.1"/>
    <property type="molecule type" value="Genomic_DNA"/>
</dbReference>
<protein>
    <submittedName>
        <fullName evidence="3">SDR family oxidoreductase</fullName>
    </submittedName>
</protein>
<evidence type="ECO:0000313" key="4">
    <source>
        <dbReference type="Proteomes" id="UP001222800"/>
    </source>
</evidence>
<dbReference type="InterPro" id="IPR002347">
    <property type="entry name" value="SDR_fam"/>
</dbReference>
<dbReference type="PANTHER" id="PTHR42879">
    <property type="entry name" value="3-OXOACYL-(ACYL-CARRIER-PROTEIN) REDUCTASE"/>
    <property type="match status" value="1"/>
</dbReference>